<dbReference type="Proteomes" id="UP000469346">
    <property type="component" value="Unassembled WGS sequence"/>
</dbReference>
<evidence type="ECO:0000313" key="1">
    <source>
        <dbReference type="EMBL" id="NDY42430.1"/>
    </source>
</evidence>
<dbReference type="SUPFAM" id="SSF53795">
    <property type="entry name" value="PEP carboxykinase-like"/>
    <property type="match status" value="1"/>
</dbReference>
<accession>A0A6N9TPR9</accession>
<gene>
    <name evidence="1" type="ORF">G3N55_06185</name>
</gene>
<protein>
    <recommendedName>
        <fullName evidence="3">Phosphoenolpyruvate carboxykinase</fullName>
    </recommendedName>
</protein>
<proteinExistence type="predicted"/>
<dbReference type="RefSeq" id="WP_163298570.1">
    <property type="nucleotide sequence ID" value="NZ_JAAGRR010000056.1"/>
</dbReference>
<name>A0A6N9TPR9_DISTH</name>
<dbReference type="EMBL" id="JAAGRR010000056">
    <property type="protein sequence ID" value="NDY42430.1"/>
    <property type="molecule type" value="Genomic_DNA"/>
</dbReference>
<organism evidence="1 2">
    <name type="scientific">Dissulfurirhabdus thermomarina</name>
    <dbReference type="NCBI Taxonomy" id="1765737"/>
    <lineage>
        <taxon>Bacteria</taxon>
        <taxon>Deltaproteobacteria</taxon>
        <taxon>Dissulfurirhabdaceae</taxon>
        <taxon>Dissulfurirhabdus</taxon>
    </lineage>
</organism>
<evidence type="ECO:0008006" key="3">
    <source>
        <dbReference type="Google" id="ProtNLM"/>
    </source>
</evidence>
<sequence>MSAARFVRTGRQVILHTEAAVCSSARQLVASDIFEQVVRDFIAHLRAEDSPLLEVLPPPSEGHSSESQMVNLLRILLGTRLDQIAEAFPRARDLVPKRRRLHLFVEALYNYWRHFDRFLVSHSETGPGGDVFRPYRTFENTVEELTHFVRAVYRDLCENITGTPPRVYRQVPAGCQVGLIAVPRAWPVPMGCYGPLADVPVIRQVWIDPPLIIDPPENKRSGRFRRVAENPLEGVQLDPEEWLCYPAQVGPLVVFVYFHQCFMGLGTALANLFDLASIERVARGPDAVLAYGLPPDAMERFGDDRTVFHDDAGCGLLVGAIPAGDRFGYFGYLKKMALTLHNVAMMKRGRLPFHGAMVRLELRNRAAANILVIGDTATGKSETLEALRRLGRAEIRQMHVVADDMGSIEVAPDGRLLGYGTETGAFIRLDDLQQGYVFGQIDRAILMSPQKTNARVVLPITDLEEVLHGHPVDFLLYANNHEAVDAGHPVLEAFPGAEAALAVFREGAAMAKGTTADRGLVRSYFANVFGPPEYRRLHDEIAERVFHAAERAGVFLGQLRTRLGLEGWEERGPEEAARALFRAVTERAGGA</sequence>
<evidence type="ECO:0000313" key="2">
    <source>
        <dbReference type="Proteomes" id="UP000469346"/>
    </source>
</evidence>
<comment type="caution">
    <text evidence="1">The sequence shown here is derived from an EMBL/GenBank/DDBJ whole genome shotgun (WGS) entry which is preliminary data.</text>
</comment>
<keyword evidence="2" id="KW-1185">Reference proteome</keyword>
<reference evidence="1 2" key="1">
    <citation type="submission" date="2020-02" db="EMBL/GenBank/DDBJ databases">
        <title>Comparative genomics of sulfur disproportionating microorganisms.</title>
        <authorList>
            <person name="Ward L.M."/>
            <person name="Bertran E."/>
            <person name="Johnston D.T."/>
        </authorList>
    </citation>
    <scope>NUCLEOTIDE SEQUENCE [LARGE SCALE GENOMIC DNA]</scope>
    <source>
        <strain evidence="1 2">DSM 100025</strain>
    </source>
</reference>
<dbReference type="AlphaFoldDB" id="A0A6N9TPR9"/>